<dbReference type="EMBL" id="JACIDK010000010">
    <property type="protein sequence ID" value="MBB3893372.1"/>
    <property type="molecule type" value="Genomic_DNA"/>
</dbReference>
<feature type="region of interest" description="Disordered" evidence="6">
    <location>
        <begin position="195"/>
        <end position="217"/>
    </location>
</feature>
<dbReference type="InterPro" id="IPR002347">
    <property type="entry name" value="SDR_fam"/>
</dbReference>
<dbReference type="InterPro" id="IPR036291">
    <property type="entry name" value="NAD(P)-bd_dom_sf"/>
</dbReference>
<sequence>MKDLKGKVAVITGGASGIGLAMAHAFGGRGMRLVIADIQRDALDRAVGELSAAGHEVAGVRADVTDFASVEAMREAALAAFGKVHVLVNNAGVSITGPIWRLTLDDWRWVHDVNVWGVIHGVKAFVPLLIEQGEPAHVINTASLASFNGGGEHSPYCSSKAAVLSISQSLHSELAAWNTQVGVSVVCPGMVDTQIHKSNRNRPAGDQPWSDREWNDPAHVKGSEAFQGRGVQPGDIAQATLEALIEDRFYVFNGDNWRDYVRGQTDVALAGENPPVVTWGPDLRPKPSAQ</sequence>
<dbReference type="SUPFAM" id="SSF51735">
    <property type="entry name" value="NAD(P)-binding Rossmann-fold domains"/>
    <property type="match status" value="1"/>
</dbReference>
<dbReference type="PRINTS" id="PR00080">
    <property type="entry name" value="SDRFAMILY"/>
</dbReference>
<dbReference type="Pfam" id="PF00106">
    <property type="entry name" value="adh_short"/>
    <property type="match status" value="1"/>
</dbReference>
<feature type="domain" description="Ketoreductase" evidence="7">
    <location>
        <begin position="7"/>
        <end position="194"/>
    </location>
</feature>
<dbReference type="CDD" id="cd05233">
    <property type="entry name" value="SDR_c"/>
    <property type="match status" value="1"/>
</dbReference>
<keyword evidence="9" id="KW-1185">Reference proteome</keyword>
<evidence type="ECO:0000259" key="7">
    <source>
        <dbReference type="SMART" id="SM00822"/>
    </source>
</evidence>
<dbReference type="InterPro" id="IPR020904">
    <property type="entry name" value="Sc_DH/Rdtase_CS"/>
</dbReference>
<name>A0A840A7Q4_9CAUL</name>
<dbReference type="InterPro" id="IPR057326">
    <property type="entry name" value="KR_dom"/>
</dbReference>
<comment type="similarity">
    <text evidence="1 5">Belongs to the short-chain dehydrogenases/reductases (SDR) family.</text>
</comment>
<evidence type="ECO:0000256" key="6">
    <source>
        <dbReference type="SAM" id="MobiDB-lite"/>
    </source>
</evidence>
<evidence type="ECO:0000256" key="3">
    <source>
        <dbReference type="ARBA" id="ARBA00066641"/>
    </source>
</evidence>
<evidence type="ECO:0000256" key="5">
    <source>
        <dbReference type="RuleBase" id="RU000363"/>
    </source>
</evidence>
<dbReference type="Gene3D" id="3.40.50.720">
    <property type="entry name" value="NAD(P)-binding Rossmann-like Domain"/>
    <property type="match status" value="1"/>
</dbReference>
<dbReference type="EC" id="1.1.1.175" evidence="3"/>
<protein>
    <recommendedName>
        <fullName evidence="4">D-xylose 1-dehydrogenase</fullName>
        <ecNumber evidence="3">1.1.1.175</ecNumber>
    </recommendedName>
</protein>
<organism evidence="8 9">
    <name type="scientific">Phenylobacterium haematophilum</name>
    <dbReference type="NCBI Taxonomy" id="98513"/>
    <lineage>
        <taxon>Bacteria</taxon>
        <taxon>Pseudomonadati</taxon>
        <taxon>Pseudomonadota</taxon>
        <taxon>Alphaproteobacteria</taxon>
        <taxon>Caulobacterales</taxon>
        <taxon>Caulobacteraceae</taxon>
        <taxon>Phenylobacterium</taxon>
    </lineage>
</organism>
<dbReference type="AlphaFoldDB" id="A0A840A7Q4"/>
<dbReference type="SMART" id="SM00822">
    <property type="entry name" value="PKS_KR"/>
    <property type="match status" value="1"/>
</dbReference>
<dbReference type="GO" id="GO:0047838">
    <property type="term" value="F:D-xylose 1-dehydrogenase (NAD+) activity"/>
    <property type="evidence" value="ECO:0007669"/>
    <property type="project" value="UniProtKB-EC"/>
</dbReference>
<dbReference type="PROSITE" id="PS00061">
    <property type="entry name" value="ADH_SHORT"/>
    <property type="match status" value="1"/>
</dbReference>
<dbReference type="PRINTS" id="PR00081">
    <property type="entry name" value="GDHRDH"/>
</dbReference>
<gene>
    <name evidence="8" type="ORF">GGQ61_004116</name>
</gene>
<evidence type="ECO:0000256" key="4">
    <source>
        <dbReference type="ARBA" id="ARBA00069939"/>
    </source>
</evidence>
<keyword evidence="2" id="KW-0560">Oxidoreductase</keyword>
<comment type="caution">
    <text evidence="8">The sequence shown here is derived from an EMBL/GenBank/DDBJ whole genome shotgun (WGS) entry which is preliminary data.</text>
</comment>
<reference evidence="8 9" key="1">
    <citation type="submission" date="2020-08" db="EMBL/GenBank/DDBJ databases">
        <title>Genomic Encyclopedia of Type Strains, Phase IV (KMG-IV): sequencing the most valuable type-strain genomes for metagenomic binning, comparative biology and taxonomic classification.</title>
        <authorList>
            <person name="Goeker M."/>
        </authorList>
    </citation>
    <scope>NUCLEOTIDE SEQUENCE [LARGE SCALE GENOMIC DNA]</scope>
    <source>
        <strain evidence="8 9">DSM 21793</strain>
    </source>
</reference>
<accession>A0A840A7Q4</accession>
<evidence type="ECO:0000256" key="2">
    <source>
        <dbReference type="ARBA" id="ARBA00023002"/>
    </source>
</evidence>
<evidence type="ECO:0000313" key="8">
    <source>
        <dbReference type="EMBL" id="MBB3893372.1"/>
    </source>
</evidence>
<dbReference type="Proteomes" id="UP000530564">
    <property type="component" value="Unassembled WGS sequence"/>
</dbReference>
<dbReference type="PANTHER" id="PTHR43391">
    <property type="entry name" value="RETINOL DEHYDROGENASE-RELATED"/>
    <property type="match status" value="1"/>
</dbReference>
<dbReference type="RefSeq" id="WP_183776885.1">
    <property type="nucleotide sequence ID" value="NZ_JACIDK010000010.1"/>
</dbReference>
<dbReference type="FunFam" id="3.40.50.720:FF:000084">
    <property type="entry name" value="Short-chain dehydrogenase reductase"/>
    <property type="match status" value="1"/>
</dbReference>
<proteinExistence type="inferred from homology"/>
<evidence type="ECO:0000313" key="9">
    <source>
        <dbReference type="Proteomes" id="UP000530564"/>
    </source>
</evidence>
<dbReference type="PANTHER" id="PTHR43391:SF12">
    <property type="entry name" value="OXIDOREDUCTASE EPHD-RELATED"/>
    <property type="match status" value="1"/>
</dbReference>
<evidence type="ECO:0000256" key="1">
    <source>
        <dbReference type="ARBA" id="ARBA00006484"/>
    </source>
</evidence>